<protein>
    <submittedName>
        <fullName evidence="2">Peptidase S9 prolyl oligopeptidase active site domain protein</fullName>
    </submittedName>
</protein>
<dbReference type="Proteomes" id="UP000001695">
    <property type="component" value="Chromosome"/>
</dbReference>
<dbReference type="InterPro" id="IPR001375">
    <property type="entry name" value="Peptidase_S9_cat"/>
</dbReference>
<dbReference type="eggNOG" id="COG0823">
    <property type="taxonomic scope" value="Bacteria"/>
</dbReference>
<organism evidence="2 3">
    <name type="scientific">Beijerinckia indica subsp. indica (strain ATCC 9039 / DSM 1715 / NCIMB 8712)</name>
    <dbReference type="NCBI Taxonomy" id="395963"/>
    <lineage>
        <taxon>Bacteria</taxon>
        <taxon>Pseudomonadati</taxon>
        <taxon>Pseudomonadota</taxon>
        <taxon>Alphaproteobacteria</taxon>
        <taxon>Hyphomicrobiales</taxon>
        <taxon>Beijerinckiaceae</taxon>
        <taxon>Beijerinckia</taxon>
    </lineage>
</organism>
<dbReference type="Pfam" id="PF07676">
    <property type="entry name" value="PD40"/>
    <property type="match status" value="2"/>
</dbReference>
<dbReference type="GO" id="GO:0006508">
    <property type="term" value="P:proteolysis"/>
    <property type="evidence" value="ECO:0007669"/>
    <property type="project" value="InterPro"/>
</dbReference>
<dbReference type="MEROPS" id="S09.074"/>
<dbReference type="SUPFAM" id="SSF82171">
    <property type="entry name" value="DPP6 N-terminal domain-like"/>
    <property type="match status" value="1"/>
</dbReference>
<dbReference type="GO" id="GO:0008236">
    <property type="term" value="F:serine-type peptidase activity"/>
    <property type="evidence" value="ECO:0007669"/>
    <property type="project" value="InterPro"/>
</dbReference>
<dbReference type="STRING" id="395963.Bind_0145"/>
<accession>B2IBT1</accession>
<dbReference type="KEGG" id="bid:Bind_0145"/>
<reference evidence="2 3" key="2">
    <citation type="journal article" date="2010" name="J. Bacteriol.">
        <title>Complete genome sequence of Beijerinckia indica subsp. indica.</title>
        <authorList>
            <person name="Tamas I."/>
            <person name="Dedysh S.N."/>
            <person name="Liesack W."/>
            <person name="Stott M.B."/>
            <person name="Alam M."/>
            <person name="Murrell J.C."/>
            <person name="Dunfield P.F."/>
        </authorList>
    </citation>
    <scope>NUCLEOTIDE SEQUENCE [LARGE SCALE GENOMIC DNA]</scope>
    <source>
        <strain evidence="3">ATCC 9039 / DSM 1715 / NCIMB 8712</strain>
    </source>
</reference>
<dbReference type="InterPro" id="IPR029058">
    <property type="entry name" value="AB_hydrolase_fold"/>
</dbReference>
<feature type="domain" description="Peptidase S9 prolyl oligopeptidase catalytic" evidence="1">
    <location>
        <begin position="465"/>
        <end position="672"/>
    </location>
</feature>
<dbReference type="Pfam" id="PF00326">
    <property type="entry name" value="Peptidase_S9"/>
    <property type="match status" value="1"/>
</dbReference>
<dbReference type="InterPro" id="IPR011659">
    <property type="entry name" value="WD40"/>
</dbReference>
<reference evidence="3" key="1">
    <citation type="submission" date="2008-03" db="EMBL/GenBank/DDBJ databases">
        <title>Complete sequence of chromosome of Beijerinckia indica subsp. indica ATCC 9039.</title>
        <authorList>
            <consortium name="US DOE Joint Genome Institute"/>
            <person name="Copeland A."/>
            <person name="Lucas S."/>
            <person name="Lapidus A."/>
            <person name="Glavina del Rio T."/>
            <person name="Dalin E."/>
            <person name="Tice H."/>
            <person name="Bruce D."/>
            <person name="Goodwin L."/>
            <person name="Pitluck S."/>
            <person name="LaButti K."/>
            <person name="Schmutz J."/>
            <person name="Larimer F."/>
            <person name="Land M."/>
            <person name="Hauser L."/>
            <person name="Kyrpides N."/>
            <person name="Mikhailova N."/>
            <person name="Dunfield P.F."/>
            <person name="Dedysh S.N."/>
            <person name="Liesack W."/>
            <person name="Saw J.H."/>
            <person name="Alam M."/>
            <person name="Chen Y."/>
            <person name="Murrell J.C."/>
            <person name="Richardson P."/>
        </authorList>
    </citation>
    <scope>NUCLEOTIDE SEQUENCE [LARGE SCALE GENOMIC DNA]</scope>
    <source>
        <strain evidence="3">ATCC 9039 / DSM 1715 / NCIMB 8712</strain>
    </source>
</reference>
<evidence type="ECO:0000313" key="3">
    <source>
        <dbReference type="Proteomes" id="UP000001695"/>
    </source>
</evidence>
<dbReference type="HOGENOM" id="CLU_012236_1_0_5"/>
<name>B2IBT1_BEII9</name>
<dbReference type="AlphaFoldDB" id="B2IBT1"/>
<dbReference type="Gene3D" id="2.120.10.30">
    <property type="entry name" value="TolB, C-terminal domain"/>
    <property type="match status" value="1"/>
</dbReference>
<evidence type="ECO:0000313" key="2">
    <source>
        <dbReference type="EMBL" id="ACB93803.1"/>
    </source>
</evidence>
<dbReference type="EMBL" id="CP001016">
    <property type="protein sequence ID" value="ACB93803.1"/>
    <property type="molecule type" value="Genomic_DNA"/>
</dbReference>
<proteinExistence type="predicted"/>
<dbReference type="Gene3D" id="3.40.50.1820">
    <property type="entry name" value="alpha/beta hydrolase"/>
    <property type="match status" value="1"/>
</dbReference>
<gene>
    <name evidence="2" type="ordered locus">Bind_0145</name>
</gene>
<dbReference type="PANTHER" id="PTHR43056:SF5">
    <property type="entry name" value="PEPTIDASE S9 PROLYL OLIGOPEPTIDASE CATALYTIC DOMAIN-CONTAINING PROTEIN"/>
    <property type="match status" value="1"/>
</dbReference>
<dbReference type="InterPro" id="IPR011042">
    <property type="entry name" value="6-blade_b-propeller_TolB-like"/>
</dbReference>
<dbReference type="PANTHER" id="PTHR43056">
    <property type="entry name" value="PEPTIDASE S9 PROLYL OLIGOPEPTIDASE"/>
    <property type="match status" value="1"/>
</dbReference>
<dbReference type="SUPFAM" id="SSF53474">
    <property type="entry name" value="alpha/beta-Hydrolases"/>
    <property type="match status" value="1"/>
</dbReference>
<dbReference type="InterPro" id="IPR050585">
    <property type="entry name" value="Xaa-Pro_dipeptidyl-ppase/CocE"/>
</dbReference>
<dbReference type="eggNOG" id="COG1506">
    <property type="taxonomic scope" value="Bacteria"/>
</dbReference>
<evidence type="ECO:0000259" key="1">
    <source>
        <dbReference type="Pfam" id="PF00326"/>
    </source>
</evidence>
<sequence length="693" mass="76240">MLLRRHMIPFTNFCCFQDFEKNRKYSNALSLPRFDENVQMTPRTAPYGTWLSPVTTDLMTEAAIGLGGLAVDGTDLYWLETRPSEGGRTTLCQRQQDGTIVERTPAPFYVGTRVHEYGGGAYAVENRTIIFSDRRDGSVWIIEGQGEGAAPRRIPTSENCRYADFIFDPNHPRVLCVREDHRDRPPTDPKSAIVSLPLDASDKERVIVEGPDFLSSPRLSPDGKILVWLSWEHPFMPWDWTRLHLAPLTLYGSITPAVVLAGRERESIVQPGFAPDGTLHFCSDRTGWWNLYALRGDKIVPVAPVDAEIGGPHWVFAQHYYAFLPDKRLVASIVRDGIRTACVIDGDVITPLSLGQGQAGQVADCPQPIGQGLAFLATPPTAPPALSLVDKPEATKIQIVRVAAPAVIPEETISIGEPIDYPSRGTIAHAFWYAPKNADYQAPDGTLPPLVVLSHGGPTSMTTNHFTLSVQWWTSRGFGVVDVNYGGSTGYGRDYRRALDGQWGLVDVEDCQAAALYLVEKGLVDPNRIAIRGGSAGGFTTLAALTTTQTFKAGASLYGVADLMLLARDTHKFESRYLDGLIGPLPQAKALYAERSPINHIDRLTCPVIFFQGEDDKTVPPNQAETMVAALEARHLPVSYYLFAGEGHGFRKAETIRRVLDLELGFYGRVFGFEPPNLSERVVISLIGDDHEG</sequence>
<keyword evidence="3" id="KW-1185">Reference proteome</keyword>